<comment type="caution">
    <text evidence="5">The sequence shown here is derived from an EMBL/GenBank/DDBJ whole genome shotgun (WGS) entry which is preliminary data.</text>
</comment>
<evidence type="ECO:0000313" key="5">
    <source>
        <dbReference type="EMBL" id="TCC51258.1"/>
    </source>
</evidence>
<evidence type="ECO:0000313" key="6">
    <source>
        <dbReference type="Proteomes" id="UP000293342"/>
    </source>
</evidence>
<evidence type="ECO:0000256" key="2">
    <source>
        <dbReference type="ARBA" id="ARBA00022729"/>
    </source>
</evidence>
<evidence type="ECO:0000259" key="4">
    <source>
        <dbReference type="Pfam" id="PF13458"/>
    </source>
</evidence>
<name>A0A4R0K0T7_9ACTN</name>
<keyword evidence="2 3" id="KW-0732">Signal</keyword>
<comment type="similarity">
    <text evidence="1">Belongs to the leucine-binding protein family.</text>
</comment>
<feature type="chain" id="PRO_5020982976" description="Leucine-binding protein domain-containing protein" evidence="3">
    <location>
        <begin position="25"/>
        <end position="448"/>
    </location>
</feature>
<dbReference type="SUPFAM" id="SSF53822">
    <property type="entry name" value="Periplasmic binding protein-like I"/>
    <property type="match status" value="1"/>
</dbReference>
<keyword evidence="6" id="KW-1185">Reference proteome</keyword>
<feature type="signal peptide" evidence="3">
    <location>
        <begin position="1"/>
        <end position="24"/>
    </location>
</feature>
<dbReference type="InterPro" id="IPR028082">
    <property type="entry name" value="Peripla_BP_I"/>
</dbReference>
<reference evidence="5 6" key="1">
    <citation type="submission" date="2019-02" db="EMBL/GenBank/DDBJ databases">
        <title>Kribbella capetownensis sp. nov. and Kribbella speibonae sp. nov., isolated from soil.</title>
        <authorList>
            <person name="Curtis S.M."/>
            <person name="Norton I."/>
            <person name="Everest G.J."/>
            <person name="Meyers P.R."/>
        </authorList>
    </citation>
    <scope>NUCLEOTIDE SEQUENCE [LARGE SCALE GENOMIC DNA]</scope>
    <source>
        <strain evidence="5 6">YM53</strain>
    </source>
</reference>
<evidence type="ECO:0000256" key="3">
    <source>
        <dbReference type="SAM" id="SignalP"/>
    </source>
</evidence>
<dbReference type="Proteomes" id="UP000293342">
    <property type="component" value="Unassembled WGS sequence"/>
</dbReference>
<dbReference type="EMBL" id="SJKD01000002">
    <property type="protein sequence ID" value="TCC51258.1"/>
    <property type="molecule type" value="Genomic_DNA"/>
</dbReference>
<dbReference type="PROSITE" id="PS51257">
    <property type="entry name" value="PROKAR_LIPOPROTEIN"/>
    <property type="match status" value="1"/>
</dbReference>
<accession>A0A4R0K0T7</accession>
<evidence type="ECO:0000256" key="1">
    <source>
        <dbReference type="ARBA" id="ARBA00010062"/>
    </source>
</evidence>
<protein>
    <recommendedName>
        <fullName evidence="4">Leucine-binding protein domain-containing protein</fullName>
    </recommendedName>
</protein>
<dbReference type="Pfam" id="PF13458">
    <property type="entry name" value="Peripla_BP_6"/>
    <property type="match status" value="1"/>
</dbReference>
<sequence>MMRIRSAVVAACCAVVLVACGVQGGSGSGGTAVKGSGSEFKPSTSGPIKIGVLITDTRAEAERNGVSVVSPYKAAAHAMIQAVNTGGGVAERKLEVVDETIDFSTPNFDSAFEAICQRFTKDKQVQAVVYDGLIYNQAFNKCLMTAGVPILYMGQNGSPIGDDTDLKDNPGVIAVNAVSIDRRVKSIMNKAVEAKFLASGSKLGVVIEDCPYNERAYENTLKPLADKAGVELVKSEIKCAHGYADNGPNLAQVQSLALKFKSQAVDSVMIMTLYENGIIYYFAQGAHAQNWSPQYLLFHPQGMADVMKLYPPDQLTKMRGFGGMPDQDVTEPPAPPAEQAKVRKSCIDNARSNGVPVQKITDQIVIYQACDVVRLLQQGLANSGGLGGIDKLVPRIEKIGTGFVSALTLDGATQFGPDRHDGMEKTAASSFDPGCKCFTYKSAPAPVG</sequence>
<dbReference type="OrthoDB" id="3277123at2"/>
<proteinExistence type="inferred from homology"/>
<dbReference type="InterPro" id="IPR028081">
    <property type="entry name" value="Leu-bd"/>
</dbReference>
<dbReference type="AlphaFoldDB" id="A0A4R0K0T7"/>
<feature type="domain" description="Leucine-binding protein" evidence="4">
    <location>
        <begin position="47"/>
        <end position="319"/>
    </location>
</feature>
<dbReference type="RefSeq" id="WP_131513942.1">
    <property type="nucleotide sequence ID" value="NZ_SJKD01000002.1"/>
</dbReference>
<gene>
    <name evidence="5" type="ORF">E0H75_14145</name>
</gene>
<dbReference type="Gene3D" id="3.40.50.2300">
    <property type="match status" value="2"/>
</dbReference>
<organism evidence="5 6">
    <name type="scientific">Kribbella capetownensis</name>
    <dbReference type="NCBI Taxonomy" id="1572659"/>
    <lineage>
        <taxon>Bacteria</taxon>
        <taxon>Bacillati</taxon>
        <taxon>Actinomycetota</taxon>
        <taxon>Actinomycetes</taxon>
        <taxon>Propionibacteriales</taxon>
        <taxon>Kribbellaceae</taxon>
        <taxon>Kribbella</taxon>
    </lineage>
</organism>